<dbReference type="AlphaFoldDB" id="A0A482V8S8"/>
<keyword evidence="3 5" id="KW-0496">Mitochondrion</keyword>
<sequence length="87" mass="10350">MHTDLSPHLHGEQCNDLIKILRDCHAEHPFGKFIGFCNGADSAMTRCLKEERLKRRQRNYEKSMETKRKLQHLFEQERKHSQNNTNS</sequence>
<evidence type="ECO:0000256" key="6">
    <source>
        <dbReference type="SAM" id="MobiDB-lite"/>
    </source>
</evidence>
<dbReference type="PANTHER" id="PTHR22977:SF1">
    <property type="entry name" value="COX ASSEMBLY MITOCHONDRIAL PROTEIN 2 HOMOLOG"/>
    <property type="match status" value="1"/>
</dbReference>
<dbReference type="Proteomes" id="UP000292052">
    <property type="component" value="Unassembled WGS sequence"/>
</dbReference>
<accession>A0A482V8S8</accession>
<keyword evidence="8" id="KW-1185">Reference proteome</keyword>
<feature type="compositionally biased region" description="Basic and acidic residues" evidence="6">
    <location>
        <begin position="57"/>
        <end position="80"/>
    </location>
</feature>
<evidence type="ECO:0000313" key="7">
    <source>
        <dbReference type="EMBL" id="RZB39632.1"/>
    </source>
</evidence>
<comment type="subcellular location">
    <subcellularLocation>
        <location evidence="1 5">Mitochondrion</location>
    </subcellularLocation>
</comment>
<reference evidence="7 8" key="1">
    <citation type="submission" date="2017-03" db="EMBL/GenBank/DDBJ databases">
        <title>Genome of the blue death feigning beetle - Asbolus verrucosus.</title>
        <authorList>
            <person name="Rider S.D."/>
        </authorList>
    </citation>
    <scope>NUCLEOTIDE SEQUENCE [LARGE SCALE GENOMIC DNA]</scope>
    <source>
        <strain evidence="7">Butters</strain>
        <tissue evidence="7">Head and leg muscle</tissue>
    </source>
</reference>
<evidence type="ECO:0000256" key="2">
    <source>
        <dbReference type="ARBA" id="ARBA00007347"/>
    </source>
</evidence>
<dbReference type="InterPro" id="IPR013892">
    <property type="entry name" value="Cyt_c_biogenesis_Cmc1-like"/>
</dbReference>
<dbReference type="PROSITE" id="PS51808">
    <property type="entry name" value="CHCH"/>
    <property type="match status" value="1"/>
</dbReference>
<evidence type="ECO:0000313" key="8">
    <source>
        <dbReference type="Proteomes" id="UP000292052"/>
    </source>
</evidence>
<evidence type="ECO:0000256" key="5">
    <source>
        <dbReference type="RuleBase" id="RU364104"/>
    </source>
</evidence>
<evidence type="ECO:0000256" key="1">
    <source>
        <dbReference type="ARBA" id="ARBA00004173"/>
    </source>
</evidence>
<feature type="region of interest" description="Disordered" evidence="6">
    <location>
        <begin position="57"/>
        <end position="87"/>
    </location>
</feature>
<dbReference type="EMBL" id="QDEB01126709">
    <property type="protein sequence ID" value="RZB39632.1"/>
    <property type="molecule type" value="Genomic_DNA"/>
</dbReference>
<dbReference type="GO" id="GO:0005739">
    <property type="term" value="C:mitochondrion"/>
    <property type="evidence" value="ECO:0007669"/>
    <property type="project" value="UniProtKB-SubCell"/>
</dbReference>
<dbReference type="OrthoDB" id="532630at2759"/>
<name>A0A482V8S8_ASBVE</name>
<comment type="caution">
    <text evidence="7">The sequence shown here is derived from an EMBL/GenBank/DDBJ whole genome shotgun (WGS) entry which is preliminary data.</text>
</comment>
<keyword evidence="4" id="KW-1015">Disulfide bond</keyword>
<evidence type="ECO:0000256" key="4">
    <source>
        <dbReference type="ARBA" id="ARBA00023157"/>
    </source>
</evidence>
<dbReference type="Pfam" id="PF08583">
    <property type="entry name" value="Cmc1"/>
    <property type="match status" value="1"/>
</dbReference>
<gene>
    <name evidence="7" type="ORF">BDFB_005895</name>
</gene>
<dbReference type="STRING" id="1661398.A0A482V8S8"/>
<comment type="similarity">
    <text evidence="2 5">Belongs to the CMC family.</text>
</comment>
<protein>
    <recommendedName>
        <fullName evidence="5">COX assembly mitochondrial protein</fullName>
    </recommendedName>
</protein>
<evidence type="ECO:0000256" key="3">
    <source>
        <dbReference type="ARBA" id="ARBA00023128"/>
    </source>
</evidence>
<proteinExistence type="inferred from homology"/>
<organism evidence="7 8">
    <name type="scientific">Asbolus verrucosus</name>
    <name type="common">Desert ironclad beetle</name>
    <dbReference type="NCBI Taxonomy" id="1661398"/>
    <lineage>
        <taxon>Eukaryota</taxon>
        <taxon>Metazoa</taxon>
        <taxon>Ecdysozoa</taxon>
        <taxon>Arthropoda</taxon>
        <taxon>Hexapoda</taxon>
        <taxon>Insecta</taxon>
        <taxon>Pterygota</taxon>
        <taxon>Neoptera</taxon>
        <taxon>Endopterygota</taxon>
        <taxon>Coleoptera</taxon>
        <taxon>Polyphaga</taxon>
        <taxon>Cucujiformia</taxon>
        <taxon>Tenebrionidae</taxon>
        <taxon>Pimeliinae</taxon>
        <taxon>Asbolus</taxon>
    </lineage>
</organism>
<dbReference type="PANTHER" id="PTHR22977">
    <property type="entry name" value="COX ASSEMBLY MITOCHONDRIAL PROTEIN"/>
    <property type="match status" value="1"/>
</dbReference>